<proteinExistence type="predicted"/>
<dbReference type="Proteomes" id="UP000315783">
    <property type="component" value="Unassembled WGS sequence"/>
</dbReference>
<evidence type="ECO:0000313" key="1">
    <source>
        <dbReference type="EMBL" id="TQV90326.1"/>
    </source>
</evidence>
<protein>
    <submittedName>
        <fullName evidence="1">Uncharacterized protein</fullName>
    </submittedName>
</protein>
<dbReference type="EMBL" id="SPUK01000028">
    <property type="protein sequence ID" value="TQV90326.1"/>
    <property type="molecule type" value="Genomic_DNA"/>
</dbReference>
<accession>A0A545ULI7</accession>
<gene>
    <name evidence="1" type="ORF">IF1G_10962</name>
</gene>
<keyword evidence="2" id="KW-1185">Reference proteome</keyword>
<sequence>MGRVWRGTGGNLPTVQRRRGHQVINVMGERAVCSRMELSGYRNVQDVGESNEANRAGGG</sequence>
<name>A0A545ULI7_9HYPO</name>
<comment type="caution">
    <text evidence="1">The sequence shown here is derived from an EMBL/GenBank/DDBJ whole genome shotgun (WGS) entry which is preliminary data.</text>
</comment>
<evidence type="ECO:0000313" key="2">
    <source>
        <dbReference type="Proteomes" id="UP000315783"/>
    </source>
</evidence>
<organism evidence="1 2">
    <name type="scientific">Cordyceps javanica</name>
    <dbReference type="NCBI Taxonomy" id="43265"/>
    <lineage>
        <taxon>Eukaryota</taxon>
        <taxon>Fungi</taxon>
        <taxon>Dikarya</taxon>
        <taxon>Ascomycota</taxon>
        <taxon>Pezizomycotina</taxon>
        <taxon>Sordariomycetes</taxon>
        <taxon>Hypocreomycetidae</taxon>
        <taxon>Hypocreales</taxon>
        <taxon>Cordycipitaceae</taxon>
        <taxon>Cordyceps</taxon>
    </lineage>
</organism>
<reference evidence="1 2" key="1">
    <citation type="journal article" date="2019" name="Appl. Microbiol. Biotechnol.">
        <title>Genome sequence of Isaria javanica and comparative genome analysis insights into family S53 peptidase evolution in fungal entomopathogens.</title>
        <authorList>
            <person name="Lin R."/>
            <person name="Zhang X."/>
            <person name="Xin B."/>
            <person name="Zou M."/>
            <person name="Gao Y."/>
            <person name="Qin F."/>
            <person name="Hu Q."/>
            <person name="Xie B."/>
            <person name="Cheng X."/>
        </authorList>
    </citation>
    <scope>NUCLEOTIDE SEQUENCE [LARGE SCALE GENOMIC DNA]</scope>
    <source>
        <strain evidence="1 2">IJ1G</strain>
    </source>
</reference>
<dbReference type="AlphaFoldDB" id="A0A545ULI7"/>